<reference evidence="1 2" key="1">
    <citation type="submission" date="2020-02" db="EMBL/GenBank/DDBJ databases">
        <title>Genome sequence of strain CCNWXJ40-4.</title>
        <authorList>
            <person name="Gao J."/>
            <person name="Sun J."/>
        </authorList>
    </citation>
    <scope>NUCLEOTIDE SEQUENCE [LARGE SCALE GENOMIC DNA]</scope>
    <source>
        <strain evidence="1 2">CCNWXJ 40-4</strain>
    </source>
</reference>
<accession>A0A6G4WJE7</accession>
<gene>
    <name evidence="1" type="ORF">G6N73_24215</name>
</gene>
<organism evidence="1 2">
    <name type="scientific">Allomesorhizobium camelthorni</name>
    <dbReference type="NCBI Taxonomy" id="475069"/>
    <lineage>
        <taxon>Bacteria</taxon>
        <taxon>Pseudomonadati</taxon>
        <taxon>Pseudomonadota</taxon>
        <taxon>Alphaproteobacteria</taxon>
        <taxon>Hyphomicrobiales</taxon>
        <taxon>Phyllobacteriaceae</taxon>
        <taxon>Allomesorhizobium</taxon>
    </lineage>
</organism>
<sequence>MATPKELVSAIARETGVPEPTVIVHDRNLAEVGLRTPAMRGRGVSRVTFQDAANLIIAVAGSRNVKDSAATVREYALLPASKPLIFGVGQETITRGSTFGDALAALLEAVPASADSFSGEDGDWVTVSLFGPDPRAVIEIMRRGEELSTREYAKSRKRGDPSPTFADLQFISRFTQITIGHVGTLVAG</sequence>
<proteinExistence type="predicted"/>
<comment type="caution">
    <text evidence="1">The sequence shown here is derived from an EMBL/GenBank/DDBJ whole genome shotgun (WGS) entry which is preliminary data.</text>
</comment>
<name>A0A6G4WJE7_9HYPH</name>
<protein>
    <submittedName>
        <fullName evidence="1">Uncharacterized protein</fullName>
    </submittedName>
</protein>
<dbReference type="EMBL" id="JAAKZF010000046">
    <property type="protein sequence ID" value="NGO54207.1"/>
    <property type="molecule type" value="Genomic_DNA"/>
</dbReference>
<evidence type="ECO:0000313" key="1">
    <source>
        <dbReference type="EMBL" id="NGO54207.1"/>
    </source>
</evidence>
<evidence type="ECO:0000313" key="2">
    <source>
        <dbReference type="Proteomes" id="UP001642900"/>
    </source>
</evidence>
<dbReference type="RefSeq" id="WP_165032310.1">
    <property type="nucleotide sequence ID" value="NZ_JAAKZF010000046.1"/>
</dbReference>
<keyword evidence="2" id="KW-1185">Reference proteome</keyword>
<dbReference type="AlphaFoldDB" id="A0A6G4WJE7"/>
<dbReference type="Proteomes" id="UP001642900">
    <property type="component" value="Unassembled WGS sequence"/>
</dbReference>